<dbReference type="Gene3D" id="1.10.1520.10">
    <property type="entry name" value="Ribonuclease III domain"/>
    <property type="match status" value="2"/>
</dbReference>
<dbReference type="InterPro" id="IPR003100">
    <property type="entry name" value="PAZ_dom"/>
</dbReference>
<keyword evidence="10" id="KW-0862">Zinc</keyword>
<evidence type="ECO:0000256" key="1">
    <source>
        <dbReference type="ARBA" id="ARBA00001936"/>
    </source>
</evidence>
<organism evidence="25 26">
    <name type="scientific">Echria macrotheca</name>
    <dbReference type="NCBI Taxonomy" id="438768"/>
    <lineage>
        <taxon>Eukaryota</taxon>
        <taxon>Fungi</taxon>
        <taxon>Dikarya</taxon>
        <taxon>Ascomycota</taxon>
        <taxon>Pezizomycotina</taxon>
        <taxon>Sordariomycetes</taxon>
        <taxon>Sordariomycetidae</taxon>
        <taxon>Sordariales</taxon>
        <taxon>Schizotheciaceae</taxon>
        <taxon>Echria</taxon>
    </lineage>
</organism>
<dbReference type="GO" id="GO:0005737">
    <property type="term" value="C:cytoplasm"/>
    <property type="evidence" value="ECO:0007669"/>
    <property type="project" value="TreeGrafter"/>
</dbReference>
<dbReference type="GO" id="GO:0003723">
    <property type="term" value="F:RNA binding"/>
    <property type="evidence" value="ECO:0007669"/>
    <property type="project" value="UniProtKB-UniRule"/>
</dbReference>
<dbReference type="GO" id="GO:0050688">
    <property type="term" value="P:regulation of defense response to virus"/>
    <property type="evidence" value="ECO:0007669"/>
    <property type="project" value="UniProtKB-KW"/>
</dbReference>
<dbReference type="InterPro" id="IPR001650">
    <property type="entry name" value="Helicase_C-like"/>
</dbReference>
<evidence type="ECO:0000256" key="9">
    <source>
        <dbReference type="ARBA" id="ARBA00022806"/>
    </source>
</evidence>
<dbReference type="GO" id="GO:0003677">
    <property type="term" value="F:DNA binding"/>
    <property type="evidence" value="ECO:0007669"/>
    <property type="project" value="InterPro"/>
</dbReference>
<dbReference type="PANTHER" id="PTHR14950">
    <property type="entry name" value="DICER-RELATED"/>
    <property type="match status" value="1"/>
</dbReference>
<comment type="caution">
    <text evidence="25">The sequence shown here is derived from an EMBL/GenBank/DDBJ whole genome shotgun (WGS) entry which is preliminary data.</text>
</comment>
<evidence type="ECO:0000256" key="6">
    <source>
        <dbReference type="ARBA" id="ARBA00022737"/>
    </source>
</evidence>
<dbReference type="SMART" id="SM00535">
    <property type="entry name" value="RIBOc"/>
    <property type="match status" value="2"/>
</dbReference>
<feature type="domain" description="DRBM" evidence="19">
    <location>
        <begin position="1457"/>
        <end position="1543"/>
    </location>
</feature>
<evidence type="ECO:0000259" key="20">
    <source>
        <dbReference type="PROSITE" id="PS50142"/>
    </source>
</evidence>
<dbReference type="EMBL" id="MU839828">
    <property type="protein sequence ID" value="KAK1759415.1"/>
    <property type="molecule type" value="Genomic_DNA"/>
</dbReference>
<protein>
    <recommendedName>
        <fullName evidence="3">Dicer-like protein 1</fullName>
    </recommendedName>
</protein>
<dbReference type="GO" id="GO:0005524">
    <property type="term" value="F:ATP binding"/>
    <property type="evidence" value="ECO:0007669"/>
    <property type="project" value="UniProtKB-KW"/>
</dbReference>
<dbReference type="Pfam" id="PF24995">
    <property type="entry name" value="DSRM_2"/>
    <property type="match status" value="1"/>
</dbReference>
<dbReference type="Gene3D" id="3.40.50.300">
    <property type="entry name" value="P-loop containing nucleotide triphosphate hydrolases"/>
    <property type="match status" value="2"/>
</dbReference>
<dbReference type="FunFam" id="3.40.50.300:FF:000628">
    <property type="entry name" value="Endoribonuclease Dicer"/>
    <property type="match status" value="1"/>
</dbReference>
<keyword evidence="12" id="KW-0460">Magnesium</keyword>
<keyword evidence="14" id="KW-0051">Antiviral defense</keyword>
<comment type="cofactor">
    <cofactor evidence="1">
        <name>Mn(2+)</name>
        <dbReference type="ChEBI" id="CHEBI:29035"/>
    </cofactor>
</comment>
<dbReference type="CDD" id="cd18034">
    <property type="entry name" value="DEXHc_dicer"/>
    <property type="match status" value="1"/>
</dbReference>
<dbReference type="Pfam" id="PF00636">
    <property type="entry name" value="Ribonuclease_3"/>
    <property type="match status" value="2"/>
</dbReference>
<feature type="domain" description="Dicer dsRNA-binding fold" evidence="24">
    <location>
        <begin position="659"/>
        <end position="749"/>
    </location>
</feature>
<dbReference type="PROSITE" id="PS50137">
    <property type="entry name" value="DS_RBD"/>
    <property type="match status" value="1"/>
</dbReference>
<dbReference type="Proteomes" id="UP001239445">
    <property type="component" value="Unassembled WGS sequence"/>
</dbReference>
<dbReference type="PROSITE" id="PS51327">
    <property type="entry name" value="DICER_DSRBF"/>
    <property type="match status" value="1"/>
</dbReference>
<dbReference type="FunFam" id="3.30.160.380:FF:000004">
    <property type="entry name" value="Dicer-like protein 1"/>
    <property type="match status" value="1"/>
</dbReference>
<evidence type="ECO:0000259" key="22">
    <source>
        <dbReference type="PROSITE" id="PS51192"/>
    </source>
</evidence>
<dbReference type="InterPro" id="IPR014720">
    <property type="entry name" value="dsRBD_dom"/>
</dbReference>
<dbReference type="InterPro" id="IPR000999">
    <property type="entry name" value="RNase_III_dom"/>
</dbReference>
<evidence type="ECO:0000256" key="5">
    <source>
        <dbReference type="ARBA" id="ARBA00022723"/>
    </source>
</evidence>
<dbReference type="InterPro" id="IPR056755">
    <property type="entry name" value="DSRM_2"/>
</dbReference>
<dbReference type="InterPro" id="IPR038248">
    <property type="entry name" value="Dicer_dimer_sf"/>
</dbReference>
<dbReference type="InterPro" id="IPR014001">
    <property type="entry name" value="Helicase_ATP-bd"/>
</dbReference>
<gene>
    <name evidence="25" type="ORF">QBC47DRAFT_437129</name>
</gene>
<evidence type="ECO:0000313" key="26">
    <source>
        <dbReference type="Proteomes" id="UP001239445"/>
    </source>
</evidence>
<dbReference type="CDD" id="cd00593">
    <property type="entry name" value="RIBOc"/>
    <property type="match status" value="2"/>
</dbReference>
<keyword evidence="6" id="KW-0677">Repeat</keyword>
<dbReference type="PANTHER" id="PTHR14950:SF62">
    <property type="entry name" value="DICER-LIKE PROTEIN 1"/>
    <property type="match status" value="1"/>
</dbReference>
<keyword evidence="5" id="KW-0479">Metal-binding</keyword>
<dbReference type="GO" id="GO:0046872">
    <property type="term" value="F:metal ion binding"/>
    <property type="evidence" value="ECO:0007669"/>
    <property type="project" value="UniProtKB-KW"/>
</dbReference>
<dbReference type="Pfam" id="PF04851">
    <property type="entry name" value="ResIII"/>
    <property type="match status" value="1"/>
</dbReference>
<evidence type="ECO:0000256" key="17">
    <source>
        <dbReference type="PROSITE-ProRule" id="PRU00657"/>
    </source>
</evidence>
<proteinExistence type="inferred from homology"/>
<dbReference type="CDD" id="cd18802">
    <property type="entry name" value="SF2_C_dicer"/>
    <property type="match status" value="1"/>
</dbReference>
<dbReference type="GO" id="GO:0030422">
    <property type="term" value="P:siRNA processing"/>
    <property type="evidence" value="ECO:0007669"/>
    <property type="project" value="TreeGrafter"/>
</dbReference>
<dbReference type="SUPFAM" id="SSF52540">
    <property type="entry name" value="P-loop containing nucleoside triphosphate hydrolases"/>
    <property type="match status" value="1"/>
</dbReference>
<keyword evidence="13 17" id="KW-0694">RNA-binding</keyword>
<evidence type="ECO:0000256" key="3">
    <source>
        <dbReference type="ARBA" id="ARBA00020797"/>
    </source>
</evidence>
<evidence type="ECO:0000256" key="18">
    <source>
        <dbReference type="SAM" id="MobiDB-lite"/>
    </source>
</evidence>
<feature type="compositionally biased region" description="Low complexity" evidence="18">
    <location>
        <begin position="20"/>
        <end position="42"/>
    </location>
</feature>
<evidence type="ECO:0000256" key="16">
    <source>
        <dbReference type="ARBA" id="ARBA00035116"/>
    </source>
</evidence>
<feature type="domain" description="Helicase C-terminal" evidence="23">
    <location>
        <begin position="457"/>
        <end position="626"/>
    </location>
</feature>
<name>A0AAJ0BK48_9PEZI</name>
<dbReference type="InterPro" id="IPR006935">
    <property type="entry name" value="Helicase/UvrB_N"/>
</dbReference>
<dbReference type="InterPro" id="IPR005034">
    <property type="entry name" value="Dicer_dimerisation"/>
</dbReference>
<evidence type="ECO:0000259" key="21">
    <source>
        <dbReference type="PROSITE" id="PS50821"/>
    </source>
</evidence>
<keyword evidence="26" id="KW-1185">Reference proteome</keyword>
<dbReference type="GO" id="GO:0005634">
    <property type="term" value="C:nucleus"/>
    <property type="evidence" value="ECO:0007669"/>
    <property type="project" value="TreeGrafter"/>
</dbReference>
<dbReference type="InterPro" id="IPR027417">
    <property type="entry name" value="P-loop_NTPase"/>
</dbReference>
<keyword evidence="9" id="KW-0347">Helicase</keyword>
<dbReference type="GO" id="GO:0004386">
    <property type="term" value="F:helicase activity"/>
    <property type="evidence" value="ECO:0007669"/>
    <property type="project" value="UniProtKB-KW"/>
</dbReference>
<evidence type="ECO:0000259" key="19">
    <source>
        <dbReference type="PROSITE" id="PS50137"/>
    </source>
</evidence>
<evidence type="ECO:0000256" key="12">
    <source>
        <dbReference type="ARBA" id="ARBA00022842"/>
    </source>
</evidence>
<evidence type="ECO:0000256" key="13">
    <source>
        <dbReference type="ARBA" id="ARBA00022884"/>
    </source>
</evidence>
<comment type="cofactor">
    <cofactor evidence="2">
        <name>Mg(2+)</name>
        <dbReference type="ChEBI" id="CHEBI:18420"/>
    </cofactor>
</comment>
<dbReference type="GO" id="GO:0004525">
    <property type="term" value="F:ribonuclease III activity"/>
    <property type="evidence" value="ECO:0007669"/>
    <property type="project" value="InterPro"/>
</dbReference>
<accession>A0AAJ0BK48</accession>
<dbReference type="PROSITE" id="PS51194">
    <property type="entry name" value="HELICASE_CTER"/>
    <property type="match status" value="1"/>
</dbReference>
<dbReference type="SMART" id="SM00487">
    <property type="entry name" value="DEXDc"/>
    <property type="match status" value="1"/>
</dbReference>
<dbReference type="SUPFAM" id="SSF69065">
    <property type="entry name" value="RNase III domain-like"/>
    <property type="match status" value="2"/>
</dbReference>
<dbReference type="PROSITE" id="PS00517">
    <property type="entry name" value="RNASE_3_1"/>
    <property type="match status" value="1"/>
</dbReference>
<reference evidence="25" key="1">
    <citation type="submission" date="2023-06" db="EMBL/GenBank/DDBJ databases">
        <title>Genome-scale phylogeny and comparative genomics of the fungal order Sordariales.</title>
        <authorList>
            <consortium name="Lawrence Berkeley National Laboratory"/>
            <person name="Hensen N."/>
            <person name="Bonometti L."/>
            <person name="Westerberg I."/>
            <person name="Brannstrom I.O."/>
            <person name="Guillou S."/>
            <person name="Cros-Aarteil S."/>
            <person name="Calhoun S."/>
            <person name="Haridas S."/>
            <person name="Kuo A."/>
            <person name="Mondo S."/>
            <person name="Pangilinan J."/>
            <person name="Riley R."/>
            <person name="Labutti K."/>
            <person name="Andreopoulos B."/>
            <person name="Lipzen A."/>
            <person name="Chen C."/>
            <person name="Yanf M."/>
            <person name="Daum C."/>
            <person name="Ng V."/>
            <person name="Clum A."/>
            <person name="Steindorff A."/>
            <person name="Ohm R."/>
            <person name="Martin F."/>
            <person name="Silar P."/>
            <person name="Natvig D."/>
            <person name="Lalanne C."/>
            <person name="Gautier V."/>
            <person name="Ament-Velasquez S.L."/>
            <person name="Kruys A."/>
            <person name="Hutchinson M.I."/>
            <person name="Powell A.J."/>
            <person name="Barry K."/>
            <person name="Miller A.N."/>
            <person name="Grigoriev I.V."/>
            <person name="Debuchy R."/>
            <person name="Gladieux P."/>
            <person name="Thoren M.H."/>
            <person name="Johannesson H."/>
        </authorList>
    </citation>
    <scope>NUCLEOTIDE SEQUENCE</scope>
    <source>
        <strain evidence="25">PSN4</strain>
    </source>
</reference>
<dbReference type="InterPro" id="IPR036389">
    <property type="entry name" value="RNase_III_sf"/>
</dbReference>
<keyword evidence="11" id="KW-0067">ATP-binding</keyword>
<feature type="domain" description="RNase III" evidence="20">
    <location>
        <begin position="1071"/>
        <end position="1212"/>
    </location>
</feature>
<feature type="region of interest" description="Disordered" evidence="18">
    <location>
        <begin position="1"/>
        <end position="83"/>
    </location>
</feature>
<evidence type="ECO:0000259" key="24">
    <source>
        <dbReference type="PROSITE" id="PS51327"/>
    </source>
</evidence>
<evidence type="ECO:0000256" key="8">
    <source>
        <dbReference type="ARBA" id="ARBA00022801"/>
    </source>
</evidence>
<evidence type="ECO:0000256" key="7">
    <source>
        <dbReference type="ARBA" id="ARBA00022741"/>
    </source>
</evidence>
<feature type="compositionally biased region" description="Basic and acidic residues" evidence="18">
    <location>
        <begin position="57"/>
        <end position="69"/>
    </location>
</feature>
<keyword evidence="8" id="KW-0378">Hydrolase</keyword>
<sequence length="1577" mass="178766">MAESPPRRASPRALQEVGDSSSLSVSPTDSPNSSKTSNNSSPGAPVDAQDDTDELIGSDKESDNEDVKRWLLNPARQPAQVSQKRRADLSAFDLWIEQNQNSLSKRAKIPLVNDKYSAQALVRNFENRKIITSPRDYQLELFERAKVHNTIAVLDTGSGKTLIAALLLRWIIEKELEDRAKGRPKRIAFFLVDKVALVFQQHAVLSCNLDYPVEKLCGEMVDGVESKDFWAKTFSENMAVVCTAEILYGCLHHSWIRMDQINLLVFDEAHHTKKNHPYARIIKDFYTDFKDVEKRPRILGMTASPVDAKVPPERAAAELEGLLHSRIATVADPTVLQQTVCKPKKETVLEYDRRVACMTELDKSLRILIGGHKLFRKPCAFATTASLELGPWCVDRFWQLHFEQEEMTALEAKTVRNARQDAEEPDRYLKELREAREMVKSHGFSPAVMDSSLFSSKVMKLVEVLRDQFKDDGPNRKCIVFVEQRNTAMMLGDLFQQDGMTIPGVRFGVLMGGGSSNLESPKISFRDQVVTILKFRRGELNCLFATTVAEEGLDIPDCNVIVRFDLYHTLIQYIQSRGRARQSGSEYIHMIEKYNMLHQQKVAEIRTHEDALRKFCQAMPEDRKLSGNDYDMDYFLRRDKGQKQYTVPQTGAKLTYRRSLVCLASFVASLPHPPETVLLPEYVINAVDGGYQSEVILPTVSPITSAIGQVHPSKAVAKCSAAFEMCLQLIKGKYLDNYLGPIFTKQLPAMRNSRLAIGARKKAEYNMRINPEIWSVLGQPTELYATVLTLTKPEMLGRPSSPLMLLTRRPMPQGAPFPLFFGEGRSSVVRYVPLLGSVPVDEDSAHLLARFTLRIFEDVFSKQYEASSSELPYFLAPVNKPHGFNFGFHNALDLVSWDVLRFVDANEKIQYKFDASEEFFTDKFVIDPYDGARKFYLLGLRRDLKPADLVPDGIIAPRHRPWKTCSTKDIYNYSISLWSRSREKMTFRYDQPVAEAELLSIRRNLLDENVTDEDLEPKKCFLILEPMRISALPVGVIAMAYNFPAIIHRLDSNLIALDACALLGLERIRPDLALEAFTKDRDVSEEHDIEKSNIQGGMGKNYERLEFLGDCFLKMATTISIFTLLPGKSEFEYHVERMLLLCNQNLLNNALEVKLEEFVRSMAFNRRTWYPEGLKLTRGKRVDTGKRSHVLANKSIADVCEAIIGAAYLTARAEGSFDLAVQAVTAMVKDKKHAMKTYAEYYAAYKKPEWQTATPTVVQRDMVDRFHKRMGYRFTCPQLLRSAFQHPTYPSSYEGLPSYQRLEFLGDSLFDMACIDYLFHRFPGADPQWLTEHKMAMVSNQFLGCLGYWLGFHRAILASSAAVQKEISDYVLEMDEALRTAKEQAVQAGGSEADFKRNFWIDCGRPPKSLPDVVEAYIGAIFVDSQYNYGTVQEFFDTHVLPWFVDIKLYDAFANKHPVTFLTNLMQKKFRCQDWRILVKDSGVWSDGNDAVGLLAGAAGKSRLQQIVCGTWVHGKMLTYATAVSTRYAKLGMAKDAVRILERMQVDEFKAKYGCDCGVGGFDGMLLDDPEEHGSAT</sequence>
<evidence type="ECO:0000256" key="14">
    <source>
        <dbReference type="ARBA" id="ARBA00023118"/>
    </source>
</evidence>
<dbReference type="PROSITE" id="PS51192">
    <property type="entry name" value="HELICASE_ATP_BIND_1"/>
    <property type="match status" value="1"/>
</dbReference>
<keyword evidence="15" id="KW-0464">Manganese</keyword>
<keyword evidence="7" id="KW-0547">Nucleotide-binding</keyword>
<evidence type="ECO:0000256" key="15">
    <source>
        <dbReference type="ARBA" id="ARBA00023211"/>
    </source>
</evidence>
<evidence type="ECO:0000256" key="4">
    <source>
        <dbReference type="ARBA" id="ARBA00022721"/>
    </source>
</evidence>
<feature type="domain" description="PAZ" evidence="21">
    <location>
        <begin position="898"/>
        <end position="1031"/>
    </location>
</feature>
<dbReference type="GO" id="GO:0051607">
    <property type="term" value="P:defense response to virus"/>
    <property type="evidence" value="ECO:0007669"/>
    <property type="project" value="UniProtKB-KW"/>
</dbReference>
<dbReference type="Pfam" id="PF03368">
    <property type="entry name" value="Dicer_dimer"/>
    <property type="match status" value="1"/>
</dbReference>
<evidence type="ECO:0000256" key="11">
    <source>
        <dbReference type="ARBA" id="ARBA00022840"/>
    </source>
</evidence>
<evidence type="ECO:0000313" key="25">
    <source>
        <dbReference type="EMBL" id="KAK1759415.1"/>
    </source>
</evidence>
<dbReference type="FunFam" id="1.10.1520.10:FF:000015">
    <property type="entry name" value="Dicer-like protein 1"/>
    <property type="match status" value="1"/>
</dbReference>
<evidence type="ECO:0000256" key="2">
    <source>
        <dbReference type="ARBA" id="ARBA00001946"/>
    </source>
</evidence>
<dbReference type="PROSITE" id="PS50821">
    <property type="entry name" value="PAZ"/>
    <property type="match status" value="1"/>
</dbReference>
<feature type="domain" description="RNase III" evidence="20">
    <location>
        <begin position="1263"/>
        <end position="1426"/>
    </location>
</feature>
<dbReference type="PROSITE" id="PS50142">
    <property type="entry name" value="RNASE_3_2"/>
    <property type="match status" value="2"/>
</dbReference>
<feature type="domain" description="Helicase ATP-binding" evidence="22">
    <location>
        <begin position="141"/>
        <end position="323"/>
    </location>
</feature>
<keyword evidence="4" id="KW-0930">Antiviral protein</keyword>
<dbReference type="SMART" id="SM00490">
    <property type="entry name" value="HELICc"/>
    <property type="match status" value="1"/>
</dbReference>
<dbReference type="Gene3D" id="3.30.160.380">
    <property type="entry name" value="Dicer dimerisation domain"/>
    <property type="match status" value="1"/>
</dbReference>
<comment type="similarity">
    <text evidence="16 17">Belongs to the helicase family. Dicer subfamily.</text>
</comment>
<evidence type="ECO:0000259" key="23">
    <source>
        <dbReference type="PROSITE" id="PS51194"/>
    </source>
</evidence>
<dbReference type="Pfam" id="PF00271">
    <property type="entry name" value="Helicase_C"/>
    <property type="match status" value="1"/>
</dbReference>
<evidence type="ECO:0000256" key="10">
    <source>
        <dbReference type="ARBA" id="ARBA00022833"/>
    </source>
</evidence>